<feature type="transmembrane region" description="Helical" evidence="1">
    <location>
        <begin position="637"/>
        <end position="657"/>
    </location>
</feature>
<keyword evidence="3" id="KW-0378">Hydrolase</keyword>
<dbReference type="PANTHER" id="PTHR11647">
    <property type="entry name" value="HYDRANTOINASE/DIHYDROPYRIMIDINASE FAMILY MEMBER"/>
    <property type="match status" value="1"/>
</dbReference>
<dbReference type="PATRIC" id="fig|698758.3.peg.1115"/>
<evidence type="ECO:0000256" key="1">
    <source>
        <dbReference type="SAM" id="Phobius"/>
    </source>
</evidence>
<dbReference type="PANTHER" id="PTHR11647:SF1">
    <property type="entry name" value="COLLAPSIN RESPONSE MEDIATOR PROTEIN"/>
    <property type="match status" value="1"/>
</dbReference>
<feature type="domain" description="Amidohydrolase 3" evidence="2">
    <location>
        <begin position="344"/>
        <end position="458"/>
    </location>
</feature>
<dbReference type="STRING" id="698758.AXY_11170"/>
<dbReference type="InterPro" id="IPR050378">
    <property type="entry name" value="Metallo-dep_Hydrolases_sf"/>
</dbReference>
<dbReference type="NCBIfam" id="NF006560">
    <property type="entry name" value="PRK09061.1"/>
    <property type="match status" value="1"/>
</dbReference>
<keyword evidence="1" id="KW-1133">Transmembrane helix</keyword>
<dbReference type="GO" id="GO:0016810">
    <property type="term" value="F:hydrolase activity, acting on carbon-nitrogen (but not peptide) bonds"/>
    <property type="evidence" value="ECO:0007669"/>
    <property type="project" value="InterPro"/>
</dbReference>
<dbReference type="InterPro" id="IPR036582">
    <property type="entry name" value="Mao_N_sf"/>
</dbReference>
<reference evidence="3 4" key="1">
    <citation type="submission" date="2011-01" db="EMBL/GenBank/DDBJ databases">
        <title>Whole genome sequence of Amphibacillus xylinus NBRC 15112.</title>
        <authorList>
            <person name="Nakazawa H."/>
            <person name="Katano Y."/>
            <person name="Nakamura S."/>
            <person name="Sasagawa M."/>
            <person name="Fukada J."/>
            <person name="Arai T."/>
            <person name="Sasakura N."/>
            <person name="Mochizuki D."/>
            <person name="Hosoyama A."/>
            <person name="Harada K."/>
            <person name="Horikawa H."/>
            <person name="Kato Y."/>
            <person name="Harada T."/>
            <person name="Sasaki K."/>
            <person name="Sekiguchi M."/>
            <person name="Hodoyama M."/>
            <person name="Nishiko R."/>
            <person name="Narita H."/>
            <person name="Hanamaki A."/>
            <person name="Hata C."/>
            <person name="Konno Y."/>
            <person name="Niimura Y."/>
            <person name="Yamazaki S."/>
            <person name="Fujita N."/>
        </authorList>
    </citation>
    <scope>NUCLEOTIDE SEQUENCE [LARGE SCALE GENOMIC DNA]</scope>
    <source>
        <strain evidence="4">ATCC 51415 / DSM 6626 / JCM 7361 / LMG 17667 / NBRC 15112 / Ep01</strain>
    </source>
</reference>
<dbReference type="Proteomes" id="UP000006294">
    <property type="component" value="Chromosome"/>
</dbReference>
<keyword evidence="1" id="KW-0472">Membrane</keyword>
<dbReference type="InterPro" id="IPR011059">
    <property type="entry name" value="Metal-dep_hydrolase_composite"/>
</dbReference>
<dbReference type="KEGG" id="axl:AXY_11170"/>
<gene>
    <name evidence="3" type="ordered locus">AXY_11170</name>
</gene>
<organism evidence="3 4">
    <name type="scientific">Amphibacillus xylanus (strain ATCC 51415 / DSM 6626 / JCM 7361 / LMG 17667 / NBRC 15112 / Ep01)</name>
    <dbReference type="NCBI Taxonomy" id="698758"/>
    <lineage>
        <taxon>Bacteria</taxon>
        <taxon>Bacillati</taxon>
        <taxon>Bacillota</taxon>
        <taxon>Bacilli</taxon>
        <taxon>Bacillales</taxon>
        <taxon>Bacillaceae</taxon>
        <taxon>Amphibacillus</taxon>
    </lineage>
</organism>
<dbReference type="SUPFAM" id="SSF55383">
    <property type="entry name" value="Copper amine oxidase, domain N"/>
    <property type="match status" value="1"/>
</dbReference>
<dbReference type="HOGENOM" id="CLU_016107_3_0_9"/>
<dbReference type="RefSeq" id="WP_015009854.1">
    <property type="nucleotide sequence ID" value="NC_018704.1"/>
</dbReference>
<dbReference type="AlphaFoldDB" id="K0IXW2"/>
<sequence>MKKKQKKLFITIIVFLLFFNLIPVSHAVEATFDVVIKGGTIYNPSTDHELHNYNIGINESKIERITQEDLSGITEIDASGLVISPGFIDLVSYDPNHVGIEFKVFDGVTSNLAMHGGTEDAETWYSNWAKQGVITNFGASSFVTRLRWPIVGAGIDTEMVNESDIERLVEETRKNIENGALGISFSFEYVPGVKHEVKPLLELAAEYDVPTFYHLRYSDEEKGLEGIQEVIDYGNETGASIHIMHINSTGGTFVMDQALDMVKNAKKSGLDITTDFYPYDFWATYINSARFRPGWQERFKITYEDLQIGATDIRITKDTFDEYRKQHLLVAAHGSMPMNELYMLLKDPDTMIGSDTIIEPSHNNHPRGAGAYSRLFGRYVREEQVLSMMDAIKKTSYFPAKRMESAAPAMHYKGRIEVGADADITIFNPETIIDKATVEFPGTHSVGVEYVLVNGVVVKNKDGLVNVEKPGKPIRSYFVEEIAHLKPEDFHLTVDETSVIIENVYQLKDDMYLPLALFEQLDLPVQSFKNGVIDIDETINLTVGSNNAIFDGEEFILSGEPILYKEAVYMPMHSVEQILATKYNVDTHDDGLSLSTIESSEQVNDYEDADGELDEASDSVTDEIVESSTDQNSSNGYYLLILVLLLVVLGLSIIFWLRLKKTKN</sequence>
<evidence type="ECO:0000259" key="2">
    <source>
        <dbReference type="Pfam" id="PF07969"/>
    </source>
</evidence>
<proteinExistence type="predicted"/>
<name>K0IXW2_AMPXN</name>
<dbReference type="EMBL" id="AP012050">
    <property type="protein sequence ID" value="BAM47249.1"/>
    <property type="molecule type" value="Genomic_DNA"/>
</dbReference>
<evidence type="ECO:0000313" key="3">
    <source>
        <dbReference type="EMBL" id="BAM47249.1"/>
    </source>
</evidence>
<dbReference type="InterPro" id="IPR032466">
    <property type="entry name" value="Metal_Hydrolase"/>
</dbReference>
<dbReference type="SUPFAM" id="SSF51556">
    <property type="entry name" value="Metallo-dependent hydrolases"/>
    <property type="match status" value="1"/>
</dbReference>
<keyword evidence="4" id="KW-1185">Reference proteome</keyword>
<dbReference type="eggNOG" id="COG3653">
    <property type="taxonomic scope" value="Bacteria"/>
</dbReference>
<evidence type="ECO:0000313" key="4">
    <source>
        <dbReference type="Proteomes" id="UP000006294"/>
    </source>
</evidence>
<dbReference type="Pfam" id="PF07969">
    <property type="entry name" value="Amidohydro_3"/>
    <property type="match status" value="1"/>
</dbReference>
<accession>K0IXW2</accession>
<dbReference type="OrthoDB" id="9775607at2"/>
<dbReference type="Gene3D" id="3.20.20.140">
    <property type="entry name" value="Metal-dependent hydrolases"/>
    <property type="match status" value="1"/>
</dbReference>
<protein>
    <submittedName>
        <fullName evidence="3">Putative hydrolase</fullName>
    </submittedName>
</protein>
<dbReference type="SUPFAM" id="SSF51338">
    <property type="entry name" value="Composite domain of metallo-dependent hydrolases"/>
    <property type="match status" value="1"/>
</dbReference>
<keyword evidence="1" id="KW-0812">Transmembrane</keyword>
<dbReference type="InterPro" id="IPR013108">
    <property type="entry name" value="Amidohydro_3"/>
</dbReference>